<feature type="domain" description="Cupin type-1" evidence="8">
    <location>
        <begin position="57"/>
        <end position="204"/>
    </location>
</feature>
<sequence length="873" mass="91828">MLFSHKWVKLLALALTAATLVNADAKSDEADLVKKLRDAPTAVDRINLLATDDQFEFDFFDPKKGATVGAGGKIVTANAATFPAVIGTNSAMAIGFLDACSMNTPHMHPRATEMQYSVNGTIRTGMITENGGRFIMTELPPGSMTIFPQGSIHFQVNDGCEPALFVASFNSEDPGVLQVAQRFLGLPPDIVGATLGGLGVEQVAGLESKIPDNVAIGTDACLKRCGLYRGDQPTSQRQSRVSGNAFPSGVSASYETYNAGYQYTSKGDDKYTTSTAYGYDSKKPAAGYNDGSYTTPKAQSYGMATATVSNGKSTWKTTYTSYAGSAYPTYAPSPVNHLIKVGADGLNFTPPSIAAAIGDTVTFEFHQKNHTVTQSSFLQPCKALAETSTTGQVGFKSGFVFVPPTQTSDFPTFSITVNDTAPIWGYCGQQGPPVHCTSGMVFAINAVESGPNNFAAFKELAMHSGDKSSTEYNTKTTEKYNTGYDSKTTSTKYGGGSYTTPKAQSYSMATATVSHGKSTWKTTYTSYAGSAYPTYAPSPVNHLIKVGADGLNFTPPSIAAAIGDTVTFEFHQKNHTVTQSSFLQPCKALAETSTTGQVGFKSGFVFVPPTQTSDFPTFSITVNDTAPIWGYCGQQGPPVHCTSGMVFAINAVESGPNNFAAFKELAMHSGDSQNSSSINCPPKDKDGSALTTSGSFVDSDGGNLLASCTYPSAGLCAYFSDGSFSSGSSTCPAGLPQASDFGKSKTTAAGKIAAAAAVDGTSSDGDSKKPSPALIALIAINGALVVGLIVLGALYFRKRRAAARMSRHKQLYTSVSATGDPLFVAPTKLTQYEDKEGHAAAEAGDEAPLTHGLNHGPYYDPHEPHSRPASRMR</sequence>
<feature type="region of interest" description="Disordered" evidence="5">
    <location>
        <begin position="835"/>
        <end position="873"/>
    </location>
</feature>
<organism evidence="9 10">
    <name type="scientific">Mycena albidolilacea</name>
    <dbReference type="NCBI Taxonomy" id="1033008"/>
    <lineage>
        <taxon>Eukaryota</taxon>
        <taxon>Fungi</taxon>
        <taxon>Dikarya</taxon>
        <taxon>Basidiomycota</taxon>
        <taxon>Agaricomycotina</taxon>
        <taxon>Agaricomycetes</taxon>
        <taxon>Agaricomycetidae</taxon>
        <taxon>Agaricales</taxon>
        <taxon>Marasmiineae</taxon>
        <taxon>Mycenaceae</taxon>
        <taxon>Mycena</taxon>
    </lineage>
</organism>
<protein>
    <recommendedName>
        <fullName evidence="8">Cupin type-1 domain-containing protein</fullName>
    </recommendedName>
</protein>
<dbReference type="CDD" id="cd02241">
    <property type="entry name" value="cupin_OxOx"/>
    <property type="match status" value="1"/>
</dbReference>
<accession>A0AAD7EEG5</accession>
<proteinExistence type="inferred from homology"/>
<keyword evidence="6" id="KW-0812">Transmembrane</keyword>
<dbReference type="PANTHER" id="PTHR34883:SF15">
    <property type="entry name" value="EXTRACELLULAR SERINE-RICH PROTEIN"/>
    <property type="match status" value="1"/>
</dbReference>
<evidence type="ECO:0000259" key="8">
    <source>
        <dbReference type="SMART" id="SM00835"/>
    </source>
</evidence>
<evidence type="ECO:0000313" key="10">
    <source>
        <dbReference type="Proteomes" id="UP001218218"/>
    </source>
</evidence>
<feature type="signal peptide" evidence="7">
    <location>
        <begin position="1"/>
        <end position="23"/>
    </location>
</feature>
<dbReference type="SUPFAM" id="SSF49503">
    <property type="entry name" value="Cupredoxins"/>
    <property type="match status" value="2"/>
</dbReference>
<evidence type="ECO:0000256" key="5">
    <source>
        <dbReference type="SAM" id="MobiDB-lite"/>
    </source>
</evidence>
<dbReference type="InterPro" id="IPR052953">
    <property type="entry name" value="Ser-rich/MCO-related"/>
</dbReference>
<keyword evidence="3" id="KW-0964">Secreted</keyword>
<dbReference type="SUPFAM" id="SSF51182">
    <property type="entry name" value="RmlC-like cupins"/>
    <property type="match status" value="1"/>
</dbReference>
<name>A0AAD7EEG5_9AGAR</name>
<dbReference type="EMBL" id="JARIHO010000066">
    <property type="protein sequence ID" value="KAJ7314597.1"/>
    <property type="molecule type" value="Genomic_DNA"/>
</dbReference>
<dbReference type="InterPro" id="IPR011051">
    <property type="entry name" value="RmlC_Cupin_sf"/>
</dbReference>
<evidence type="ECO:0000256" key="7">
    <source>
        <dbReference type="SAM" id="SignalP"/>
    </source>
</evidence>
<dbReference type="GO" id="GO:0030145">
    <property type="term" value="F:manganese ion binding"/>
    <property type="evidence" value="ECO:0007669"/>
    <property type="project" value="InterPro"/>
</dbReference>
<keyword evidence="10" id="KW-1185">Reference proteome</keyword>
<evidence type="ECO:0000313" key="9">
    <source>
        <dbReference type="EMBL" id="KAJ7314597.1"/>
    </source>
</evidence>
<dbReference type="InterPro" id="IPR014710">
    <property type="entry name" value="RmlC-like_jellyroll"/>
</dbReference>
<feature type="transmembrane region" description="Helical" evidence="6">
    <location>
        <begin position="773"/>
        <end position="796"/>
    </location>
</feature>
<dbReference type="Gene3D" id="2.60.120.10">
    <property type="entry name" value="Jelly Rolls"/>
    <property type="match status" value="1"/>
</dbReference>
<evidence type="ECO:0000256" key="4">
    <source>
        <dbReference type="ARBA" id="ARBA00023211"/>
    </source>
</evidence>
<dbReference type="InterPro" id="IPR006045">
    <property type="entry name" value="Cupin_1"/>
</dbReference>
<gene>
    <name evidence="9" type="ORF">DFH08DRAFT_428170</name>
</gene>
<feature type="chain" id="PRO_5042121390" description="Cupin type-1 domain-containing protein" evidence="7">
    <location>
        <begin position="24"/>
        <end position="873"/>
    </location>
</feature>
<evidence type="ECO:0000256" key="3">
    <source>
        <dbReference type="ARBA" id="ARBA00022525"/>
    </source>
</evidence>
<dbReference type="PRINTS" id="PR00325">
    <property type="entry name" value="GERMIN"/>
</dbReference>
<dbReference type="GO" id="GO:0005576">
    <property type="term" value="C:extracellular region"/>
    <property type="evidence" value="ECO:0007669"/>
    <property type="project" value="UniProtKB-SubCell"/>
</dbReference>
<dbReference type="AlphaFoldDB" id="A0AAD7EEG5"/>
<dbReference type="CDD" id="cd00920">
    <property type="entry name" value="Cupredoxin"/>
    <property type="match status" value="2"/>
</dbReference>
<keyword evidence="6" id="KW-1133">Transmembrane helix</keyword>
<keyword evidence="7" id="KW-0732">Signal</keyword>
<dbReference type="Pfam" id="PF00190">
    <property type="entry name" value="Cupin_1"/>
    <property type="match status" value="1"/>
</dbReference>
<feature type="region of interest" description="Disordered" evidence="5">
    <location>
        <begin position="673"/>
        <end position="692"/>
    </location>
</feature>
<comment type="similarity">
    <text evidence="2">Belongs to the germin family.</text>
</comment>
<comment type="subcellular location">
    <subcellularLocation>
        <location evidence="1">Secreted</location>
    </subcellularLocation>
</comment>
<evidence type="ECO:0000256" key="2">
    <source>
        <dbReference type="ARBA" id="ARBA00007456"/>
    </source>
</evidence>
<keyword evidence="4" id="KW-0464">Manganese</keyword>
<dbReference type="InterPro" id="IPR008972">
    <property type="entry name" value="Cupredoxin"/>
</dbReference>
<reference evidence="9" key="1">
    <citation type="submission" date="2023-03" db="EMBL/GenBank/DDBJ databases">
        <title>Massive genome expansion in bonnet fungi (Mycena s.s.) driven by repeated elements and novel gene families across ecological guilds.</title>
        <authorList>
            <consortium name="Lawrence Berkeley National Laboratory"/>
            <person name="Harder C.B."/>
            <person name="Miyauchi S."/>
            <person name="Viragh M."/>
            <person name="Kuo A."/>
            <person name="Thoen E."/>
            <person name="Andreopoulos B."/>
            <person name="Lu D."/>
            <person name="Skrede I."/>
            <person name="Drula E."/>
            <person name="Henrissat B."/>
            <person name="Morin E."/>
            <person name="Kohler A."/>
            <person name="Barry K."/>
            <person name="LaButti K."/>
            <person name="Morin E."/>
            <person name="Salamov A."/>
            <person name="Lipzen A."/>
            <person name="Mereny Z."/>
            <person name="Hegedus B."/>
            <person name="Baldrian P."/>
            <person name="Stursova M."/>
            <person name="Weitz H."/>
            <person name="Taylor A."/>
            <person name="Grigoriev I.V."/>
            <person name="Nagy L.G."/>
            <person name="Martin F."/>
            <person name="Kauserud H."/>
        </authorList>
    </citation>
    <scope>NUCLEOTIDE SEQUENCE</scope>
    <source>
        <strain evidence="9">CBHHK002</strain>
    </source>
</reference>
<evidence type="ECO:0000256" key="6">
    <source>
        <dbReference type="SAM" id="Phobius"/>
    </source>
</evidence>
<evidence type="ECO:0000256" key="1">
    <source>
        <dbReference type="ARBA" id="ARBA00004613"/>
    </source>
</evidence>
<dbReference type="Gene3D" id="2.60.40.420">
    <property type="entry name" value="Cupredoxins - blue copper proteins"/>
    <property type="match status" value="2"/>
</dbReference>
<keyword evidence="6" id="KW-0472">Membrane</keyword>
<comment type="caution">
    <text evidence="9">The sequence shown here is derived from an EMBL/GenBank/DDBJ whole genome shotgun (WGS) entry which is preliminary data.</text>
</comment>
<dbReference type="PANTHER" id="PTHR34883">
    <property type="entry name" value="SERINE-RICH PROTEIN, PUTATIVE-RELATED-RELATED"/>
    <property type="match status" value="1"/>
</dbReference>
<dbReference type="InterPro" id="IPR001929">
    <property type="entry name" value="Germin"/>
</dbReference>
<dbReference type="SMART" id="SM00835">
    <property type="entry name" value="Cupin_1"/>
    <property type="match status" value="1"/>
</dbReference>
<dbReference type="Proteomes" id="UP001218218">
    <property type="component" value="Unassembled WGS sequence"/>
</dbReference>